<dbReference type="PANTHER" id="PTHR34219:SF3">
    <property type="entry name" value="BLL7967 PROTEIN"/>
    <property type="match status" value="1"/>
</dbReference>
<evidence type="ECO:0000256" key="2">
    <source>
        <dbReference type="SAM" id="Phobius"/>
    </source>
</evidence>
<gene>
    <name evidence="3" type="ORF">GCM10023321_33860</name>
</gene>
<dbReference type="RefSeq" id="WP_185059479.1">
    <property type="nucleotide sequence ID" value="NZ_BAABJP010000015.1"/>
</dbReference>
<dbReference type="Proteomes" id="UP001428817">
    <property type="component" value="Unassembled WGS sequence"/>
</dbReference>
<comment type="caution">
    <text evidence="3">The sequence shown here is derived from an EMBL/GenBank/DDBJ whole genome shotgun (WGS) entry which is preliminary data.</text>
</comment>
<feature type="region of interest" description="Disordered" evidence="1">
    <location>
        <begin position="1"/>
        <end position="33"/>
    </location>
</feature>
<feature type="transmembrane region" description="Helical" evidence="2">
    <location>
        <begin position="193"/>
        <end position="222"/>
    </location>
</feature>
<feature type="transmembrane region" description="Helical" evidence="2">
    <location>
        <begin position="395"/>
        <end position="417"/>
    </location>
</feature>
<reference evidence="4" key="1">
    <citation type="journal article" date="2019" name="Int. J. Syst. Evol. Microbiol.">
        <title>The Global Catalogue of Microorganisms (GCM) 10K type strain sequencing project: providing services to taxonomists for standard genome sequencing and annotation.</title>
        <authorList>
            <consortium name="The Broad Institute Genomics Platform"/>
            <consortium name="The Broad Institute Genome Sequencing Center for Infectious Disease"/>
            <person name="Wu L."/>
            <person name="Ma J."/>
        </authorList>
    </citation>
    <scope>NUCLEOTIDE SEQUENCE [LARGE SCALE GENOMIC DNA]</scope>
    <source>
        <strain evidence="4">JCM 18303</strain>
    </source>
</reference>
<keyword evidence="2" id="KW-0812">Transmembrane</keyword>
<dbReference type="Pfam" id="PF03929">
    <property type="entry name" value="PepSY_TM"/>
    <property type="match status" value="1"/>
</dbReference>
<keyword evidence="2" id="KW-0472">Membrane</keyword>
<organism evidence="3 4">
    <name type="scientific">Pseudonocardia eucalypti</name>
    <dbReference type="NCBI Taxonomy" id="648755"/>
    <lineage>
        <taxon>Bacteria</taxon>
        <taxon>Bacillati</taxon>
        <taxon>Actinomycetota</taxon>
        <taxon>Actinomycetes</taxon>
        <taxon>Pseudonocardiales</taxon>
        <taxon>Pseudonocardiaceae</taxon>
        <taxon>Pseudonocardia</taxon>
    </lineage>
</organism>
<keyword evidence="2" id="KW-1133">Transmembrane helix</keyword>
<sequence length="434" mass="47325">MSSELLTAGGDHPGARNGHVDTPARRPRRAKARRPHGPVNRWWIRLHRWTALVLGLLFLVEATTGAVLLYGNDLAELAHPERYRATPSDNPLPPLDALRMVQARHPGLGATGVQRYGDIYLVRGAGEGRRYTDAFVDPGSGRINGIGGELPEFVLLMINIHDCGLTCPGLPGYQEWMTAKLPPLFGKEISAGYYLLGLLGVLGVFLAVSGAIVWWPGLRALAGGFLVRRGRGAYTRDLDLHRVIGIVAVPFLLMWGFTGAAFFYDWPARAYFAALPGSARPDPAPPTPGTGPLLTFEQARDVALAAHPDARVAGLDSVHPEQPGGMYTFRLARGHDPYEYWNWSGSISVAVDSHGGGIQDYAPTGPDTPATQRLWDEGFYYGLHFGTLVGPGPRVIWLLFGLTPIPLAVTGLTVWLTKRRSARNRRRRARASTL</sequence>
<dbReference type="PANTHER" id="PTHR34219">
    <property type="entry name" value="IRON-REGULATED INNER MEMBRANE PROTEIN-RELATED"/>
    <property type="match status" value="1"/>
</dbReference>
<feature type="transmembrane region" description="Helical" evidence="2">
    <location>
        <begin position="243"/>
        <end position="264"/>
    </location>
</feature>
<feature type="transmembrane region" description="Helical" evidence="2">
    <location>
        <begin position="49"/>
        <end position="70"/>
    </location>
</feature>
<evidence type="ECO:0000256" key="1">
    <source>
        <dbReference type="SAM" id="MobiDB-lite"/>
    </source>
</evidence>
<proteinExistence type="predicted"/>
<protein>
    <submittedName>
        <fullName evidence="3">PepSY-associated TM helix domain-containing protein</fullName>
    </submittedName>
</protein>
<keyword evidence="4" id="KW-1185">Reference proteome</keyword>
<evidence type="ECO:0000313" key="3">
    <source>
        <dbReference type="EMBL" id="GAA5156904.1"/>
    </source>
</evidence>
<name>A0ABP9Q5M2_9PSEU</name>
<evidence type="ECO:0000313" key="4">
    <source>
        <dbReference type="Proteomes" id="UP001428817"/>
    </source>
</evidence>
<dbReference type="EMBL" id="BAABJP010000015">
    <property type="protein sequence ID" value="GAA5156904.1"/>
    <property type="molecule type" value="Genomic_DNA"/>
</dbReference>
<dbReference type="InterPro" id="IPR005625">
    <property type="entry name" value="PepSY-ass_TM"/>
</dbReference>
<accession>A0ABP9Q5M2</accession>